<comment type="caution">
    <text evidence="1">The sequence shown here is derived from an EMBL/GenBank/DDBJ whole genome shotgun (WGS) entry which is preliminary data.</text>
</comment>
<organism evidence="1 2">
    <name type="scientific">Rothia santali</name>
    <dbReference type="NCBI Taxonomy" id="2949643"/>
    <lineage>
        <taxon>Bacteria</taxon>
        <taxon>Bacillati</taxon>
        <taxon>Actinomycetota</taxon>
        <taxon>Actinomycetes</taxon>
        <taxon>Micrococcales</taxon>
        <taxon>Micrococcaceae</taxon>
        <taxon>Rothia</taxon>
    </lineage>
</organism>
<reference evidence="1" key="1">
    <citation type="submission" date="2022-06" db="EMBL/GenBank/DDBJ databases">
        <title>Rothia sp. isolated from sandalwood seedling.</title>
        <authorList>
            <person name="Tuikhar N."/>
            <person name="Kirdat K."/>
            <person name="Thorat V."/>
            <person name="Swetha P."/>
            <person name="Padma S."/>
            <person name="Sundararaj R."/>
            <person name="Yadav A."/>
        </authorList>
    </citation>
    <scope>NUCLEOTIDE SEQUENCE</scope>
    <source>
        <strain evidence="1">AR01</strain>
    </source>
</reference>
<dbReference type="EMBL" id="JANAFB010000001">
    <property type="protein sequence ID" value="MCP3424597.1"/>
    <property type="molecule type" value="Genomic_DNA"/>
</dbReference>
<evidence type="ECO:0000313" key="1">
    <source>
        <dbReference type="EMBL" id="MCP3424597.1"/>
    </source>
</evidence>
<sequence>MSAPREDAYALTRDWAGAFDEAGFDAVRSRSRFGAGETPLCLYVFGPAGEHEGGPAEEHARLGAFLEDELGLAVDPVPHSVDLVVKD</sequence>
<proteinExistence type="predicted"/>
<name>A0A9X2KG94_9MICC</name>
<dbReference type="RefSeq" id="WP_254164279.1">
    <property type="nucleotide sequence ID" value="NZ_JANAFB010000001.1"/>
</dbReference>
<keyword evidence="2" id="KW-1185">Reference proteome</keyword>
<dbReference type="AlphaFoldDB" id="A0A9X2KG94"/>
<accession>A0A9X2KG94</accession>
<evidence type="ECO:0000313" key="2">
    <source>
        <dbReference type="Proteomes" id="UP001139502"/>
    </source>
</evidence>
<gene>
    <name evidence="1" type="ORF">NBM05_00730</name>
</gene>
<protein>
    <submittedName>
        <fullName evidence="1">Uncharacterized protein</fullName>
    </submittedName>
</protein>
<dbReference type="Proteomes" id="UP001139502">
    <property type="component" value="Unassembled WGS sequence"/>
</dbReference>